<reference evidence="1" key="2">
    <citation type="submission" date="2020-09" db="EMBL/GenBank/DDBJ databases">
        <authorList>
            <person name="Sun Q."/>
            <person name="Zhou Y."/>
        </authorList>
    </citation>
    <scope>NUCLEOTIDE SEQUENCE</scope>
    <source>
        <strain evidence="1">CGMCC 1.15493</strain>
    </source>
</reference>
<evidence type="ECO:0000313" key="1">
    <source>
        <dbReference type="EMBL" id="GGD38314.1"/>
    </source>
</evidence>
<evidence type="ECO:0000313" key="2">
    <source>
        <dbReference type="Proteomes" id="UP000613160"/>
    </source>
</evidence>
<name>A0A916YB52_9HYPH</name>
<dbReference type="Proteomes" id="UP000613160">
    <property type="component" value="Unassembled WGS sequence"/>
</dbReference>
<keyword evidence="2" id="KW-1185">Reference proteome</keyword>
<dbReference type="AlphaFoldDB" id="A0A916YB52"/>
<sequence length="60" mass="6876">MKTMTLEEENLALRLEVGRLSRLCDLLREECSVGFRHGLVRRSPIQPAAQQQPTRSLLDL</sequence>
<comment type="caution">
    <text evidence="1">The sequence shown here is derived from an EMBL/GenBank/DDBJ whole genome shotgun (WGS) entry which is preliminary data.</text>
</comment>
<reference evidence="1" key="1">
    <citation type="journal article" date="2014" name="Int. J. Syst. Evol. Microbiol.">
        <title>Complete genome sequence of Corynebacterium casei LMG S-19264T (=DSM 44701T), isolated from a smear-ripened cheese.</title>
        <authorList>
            <consortium name="US DOE Joint Genome Institute (JGI-PGF)"/>
            <person name="Walter F."/>
            <person name="Albersmeier A."/>
            <person name="Kalinowski J."/>
            <person name="Ruckert C."/>
        </authorList>
    </citation>
    <scope>NUCLEOTIDE SEQUENCE</scope>
    <source>
        <strain evidence="1">CGMCC 1.15493</strain>
    </source>
</reference>
<proteinExistence type="predicted"/>
<dbReference type="RefSeq" id="WP_188854818.1">
    <property type="nucleotide sequence ID" value="NZ_BMJJ01000014.1"/>
</dbReference>
<dbReference type="EMBL" id="BMJJ01000014">
    <property type="protein sequence ID" value="GGD38314.1"/>
    <property type="molecule type" value="Genomic_DNA"/>
</dbReference>
<protein>
    <submittedName>
        <fullName evidence="1">Uncharacterized protein</fullName>
    </submittedName>
</protein>
<gene>
    <name evidence="1" type="ORF">GCM10011335_46330</name>
</gene>
<accession>A0A916YB52</accession>
<organism evidence="1 2">
    <name type="scientific">Aureimonas glaciei</name>
    <dbReference type="NCBI Taxonomy" id="1776957"/>
    <lineage>
        <taxon>Bacteria</taxon>
        <taxon>Pseudomonadati</taxon>
        <taxon>Pseudomonadota</taxon>
        <taxon>Alphaproteobacteria</taxon>
        <taxon>Hyphomicrobiales</taxon>
        <taxon>Aurantimonadaceae</taxon>
        <taxon>Aureimonas</taxon>
    </lineage>
</organism>